<evidence type="ECO:0000256" key="1">
    <source>
        <dbReference type="SAM" id="SignalP"/>
    </source>
</evidence>
<keyword evidence="3" id="KW-1185">Reference proteome</keyword>
<accession>A0A316TQ04</accession>
<evidence type="ECO:0000313" key="2">
    <source>
        <dbReference type="EMBL" id="PWN01796.1"/>
    </source>
</evidence>
<reference evidence="2 3" key="1">
    <citation type="submission" date="2018-05" db="EMBL/GenBank/DDBJ databases">
        <title>Nocardioides silvaticus genome.</title>
        <authorList>
            <person name="Li C."/>
            <person name="Wang G."/>
        </authorList>
    </citation>
    <scope>NUCLEOTIDE SEQUENCE [LARGE SCALE GENOMIC DNA]</scope>
    <source>
        <strain evidence="2 3">CCTCC AB 2018079</strain>
    </source>
</reference>
<protein>
    <recommendedName>
        <fullName evidence="4">DUF3515 domain-containing protein</fullName>
    </recommendedName>
</protein>
<feature type="signal peptide" evidence="1">
    <location>
        <begin position="1"/>
        <end position="26"/>
    </location>
</feature>
<sequence length="164" mass="17004">MPRGPHLNVVRAGLLVGLLFVSTACGGPVEVDVPDVDGEDAAACAAFADALPDTLADEERVEIEPSDAPAAAYGDPAIVVTCGVGEPEGFGPGAQCELVSGVPWYIPSEQYDDLDADLVVTSAWHAPRVQILVPADARGLESGAMARLSPLVEEHLRETGTCDL</sequence>
<dbReference type="Proteomes" id="UP000245507">
    <property type="component" value="Unassembled WGS sequence"/>
</dbReference>
<gene>
    <name evidence="2" type="ORF">DJ010_17365</name>
</gene>
<dbReference type="InterPro" id="IPR021903">
    <property type="entry name" value="DUF3515"/>
</dbReference>
<evidence type="ECO:0000313" key="3">
    <source>
        <dbReference type="Proteomes" id="UP000245507"/>
    </source>
</evidence>
<dbReference type="PROSITE" id="PS51257">
    <property type="entry name" value="PROKAR_LIPOPROTEIN"/>
    <property type="match status" value="1"/>
</dbReference>
<dbReference type="AlphaFoldDB" id="A0A316TQ04"/>
<proteinExistence type="predicted"/>
<dbReference type="Pfam" id="PF12028">
    <property type="entry name" value="DUF3515"/>
    <property type="match status" value="1"/>
</dbReference>
<comment type="caution">
    <text evidence="2">The sequence shown here is derived from an EMBL/GenBank/DDBJ whole genome shotgun (WGS) entry which is preliminary data.</text>
</comment>
<organism evidence="2 3">
    <name type="scientific">Nocardioides silvaticus</name>
    <dbReference type="NCBI Taxonomy" id="2201891"/>
    <lineage>
        <taxon>Bacteria</taxon>
        <taxon>Bacillati</taxon>
        <taxon>Actinomycetota</taxon>
        <taxon>Actinomycetes</taxon>
        <taxon>Propionibacteriales</taxon>
        <taxon>Nocardioidaceae</taxon>
        <taxon>Nocardioides</taxon>
    </lineage>
</organism>
<name>A0A316TQ04_9ACTN</name>
<keyword evidence="1" id="KW-0732">Signal</keyword>
<feature type="chain" id="PRO_5016371835" description="DUF3515 domain-containing protein" evidence="1">
    <location>
        <begin position="27"/>
        <end position="164"/>
    </location>
</feature>
<evidence type="ECO:0008006" key="4">
    <source>
        <dbReference type="Google" id="ProtNLM"/>
    </source>
</evidence>
<dbReference type="EMBL" id="QGDD01000008">
    <property type="protein sequence ID" value="PWN01796.1"/>
    <property type="molecule type" value="Genomic_DNA"/>
</dbReference>